<dbReference type="AlphaFoldDB" id="A0A348AFH7"/>
<dbReference type="EMBL" id="AP018449">
    <property type="protein sequence ID" value="BBB89825.1"/>
    <property type="molecule type" value="Genomic_DNA"/>
</dbReference>
<dbReference type="OrthoDB" id="1803913at2"/>
<dbReference type="RefSeq" id="WP_126306117.1">
    <property type="nucleotide sequence ID" value="NZ_AP018449.1"/>
</dbReference>
<proteinExistence type="predicted"/>
<gene>
    <name evidence="1" type="ORF">MAMMFC1_00459</name>
</gene>
<organism evidence="1 2">
    <name type="scientific">Methylomusa anaerophila</name>
    <dbReference type="NCBI Taxonomy" id="1930071"/>
    <lineage>
        <taxon>Bacteria</taxon>
        <taxon>Bacillati</taxon>
        <taxon>Bacillota</taxon>
        <taxon>Negativicutes</taxon>
        <taxon>Selenomonadales</taxon>
        <taxon>Sporomusaceae</taxon>
        <taxon>Methylomusa</taxon>
    </lineage>
</organism>
<accession>A0A348AFH7</accession>
<sequence>MTAGQGTPPVHQAAVFFFPEHENKMHGFQTETVHYQYQVVRLWEMSRADVIEQGLVGFYPLMPMMKGDTPPATVMQEALSHIVADVQDGALQQDLIAVLGIFGGEVYGPEVVRQFIRGEMLMQSEVYKEWIAEDIRKAEVALLRENILDVLTERFPVVRQPLRDKINAVGDVWVLKALHKWSVKASTLDEFEDHLNKIITA</sequence>
<keyword evidence="2" id="KW-1185">Reference proteome</keyword>
<dbReference type="Proteomes" id="UP000276437">
    <property type="component" value="Chromosome"/>
</dbReference>
<dbReference type="PANTHER" id="PTHR34613:SF1">
    <property type="entry name" value="SLL6017 PROTEIN"/>
    <property type="match status" value="1"/>
</dbReference>
<evidence type="ECO:0000313" key="1">
    <source>
        <dbReference type="EMBL" id="BBB89825.1"/>
    </source>
</evidence>
<name>A0A348AFH7_9FIRM</name>
<dbReference type="KEGG" id="mana:MAMMFC1_00459"/>
<protein>
    <submittedName>
        <fullName evidence="1">Uncharacterized protein</fullName>
    </submittedName>
</protein>
<dbReference type="PANTHER" id="PTHR34613">
    <property type="entry name" value="SLL0800 PROTEIN"/>
    <property type="match status" value="1"/>
</dbReference>
<evidence type="ECO:0000313" key="2">
    <source>
        <dbReference type="Proteomes" id="UP000276437"/>
    </source>
</evidence>
<reference evidence="1 2" key="1">
    <citation type="journal article" date="2018" name="Int. J. Syst. Evol. Microbiol.">
        <title>Methylomusa anaerophila gen. nov., sp. nov., an anaerobic methanol-utilizing bacterium isolated from a microbial fuel cell.</title>
        <authorList>
            <person name="Amano N."/>
            <person name="Yamamuro A."/>
            <person name="Miyahara M."/>
            <person name="Kouzuma A."/>
            <person name="Abe T."/>
            <person name="Watanabe K."/>
        </authorList>
    </citation>
    <scope>NUCLEOTIDE SEQUENCE [LARGE SCALE GENOMIC DNA]</scope>
    <source>
        <strain evidence="1 2">MMFC1</strain>
    </source>
</reference>